<name>A0A5N7N957_9HYPH</name>
<dbReference type="SUPFAM" id="SSF46785">
    <property type="entry name" value="Winged helix' DNA-binding domain"/>
    <property type="match status" value="1"/>
</dbReference>
<dbReference type="Pfam" id="PF01638">
    <property type="entry name" value="HxlR"/>
    <property type="match status" value="1"/>
</dbReference>
<proteinExistence type="predicted"/>
<evidence type="ECO:0000256" key="1">
    <source>
        <dbReference type="ARBA" id="ARBA00023015"/>
    </source>
</evidence>
<dbReference type="InterPro" id="IPR002577">
    <property type="entry name" value="HTH_HxlR"/>
</dbReference>
<dbReference type="PANTHER" id="PTHR33204:SF18">
    <property type="entry name" value="TRANSCRIPTIONAL REGULATORY PROTEIN"/>
    <property type="match status" value="1"/>
</dbReference>
<keyword evidence="1" id="KW-0805">Transcription regulation</keyword>
<keyword evidence="7" id="KW-1185">Reference proteome</keyword>
<dbReference type="Gene3D" id="1.10.10.10">
    <property type="entry name" value="Winged helix-like DNA-binding domain superfamily/Winged helix DNA-binding domain"/>
    <property type="match status" value="1"/>
</dbReference>
<comment type="caution">
    <text evidence="6">The sequence shown here is derived from an EMBL/GenBank/DDBJ whole genome shotgun (WGS) entry which is preliminary data.</text>
</comment>
<evidence type="ECO:0000259" key="5">
    <source>
        <dbReference type="PROSITE" id="PS51118"/>
    </source>
</evidence>
<dbReference type="InterPro" id="IPR036388">
    <property type="entry name" value="WH-like_DNA-bd_sf"/>
</dbReference>
<dbReference type="EMBL" id="VOSK01000640">
    <property type="protein sequence ID" value="MPR31346.1"/>
    <property type="molecule type" value="Genomic_DNA"/>
</dbReference>
<dbReference type="GO" id="GO:0003677">
    <property type="term" value="F:DNA binding"/>
    <property type="evidence" value="ECO:0007669"/>
    <property type="project" value="UniProtKB-KW"/>
</dbReference>
<feature type="region of interest" description="Disordered" evidence="4">
    <location>
        <begin position="1"/>
        <end position="20"/>
    </location>
</feature>
<dbReference type="PROSITE" id="PS51118">
    <property type="entry name" value="HTH_HXLR"/>
    <property type="match status" value="1"/>
</dbReference>
<accession>A0A5N7N957</accession>
<evidence type="ECO:0000313" key="7">
    <source>
        <dbReference type="Proteomes" id="UP000403266"/>
    </source>
</evidence>
<evidence type="ECO:0000313" key="6">
    <source>
        <dbReference type="EMBL" id="MPR31346.1"/>
    </source>
</evidence>
<feature type="domain" description="HTH hxlR-type" evidence="5">
    <location>
        <begin position="22"/>
        <end position="120"/>
    </location>
</feature>
<keyword evidence="3" id="KW-0804">Transcription</keyword>
<dbReference type="Proteomes" id="UP000403266">
    <property type="component" value="Unassembled WGS sequence"/>
</dbReference>
<dbReference type="InterPro" id="IPR036390">
    <property type="entry name" value="WH_DNA-bd_sf"/>
</dbReference>
<dbReference type="AlphaFoldDB" id="A0A5N7N957"/>
<feature type="compositionally biased region" description="Basic and acidic residues" evidence="4">
    <location>
        <begin position="1"/>
        <end position="19"/>
    </location>
</feature>
<gene>
    <name evidence="6" type="ORF">FS320_42360</name>
</gene>
<sequence length="224" mass="24577">MQLEKTTKMRRSEPRRGYDDACGTAHALELIGERWALLVLRELLLGPRRFSDLRADLPAISANVLTQRLKELESRRLVRRRKLPPPASVQVYEATEWGLETAPLIREMGRWAARSPGHDPTLPLSGVSIMLSFTAMLDAERAKGFAGTVAFRFGEMVYVARVASGAIEIRRGAAEEGAALIAGGPTDVAAVVYGGAALDLLQIEGDRKLAKRFLSLFTLPPKAR</sequence>
<reference evidence="6 7" key="1">
    <citation type="journal article" date="2019" name="Syst. Appl. Microbiol.">
        <title>Microvirga tunisiensis sp. nov., a root nodule symbiotic bacterium isolated from Lupinus micranthus and L. luteus grown in Northern Tunisia.</title>
        <authorList>
            <person name="Msaddak A."/>
            <person name="Rejili M."/>
            <person name="Duran D."/>
            <person name="Mars M."/>
            <person name="Palacios J.M."/>
            <person name="Ruiz-Argueso T."/>
            <person name="Rey L."/>
            <person name="Imperial J."/>
        </authorList>
    </citation>
    <scope>NUCLEOTIDE SEQUENCE [LARGE SCALE GENOMIC DNA]</scope>
    <source>
        <strain evidence="6 7">Lmie10</strain>
    </source>
</reference>
<organism evidence="6 7">
    <name type="scientific">Microvirga tunisiensis</name>
    <dbReference type="NCBI Taxonomy" id="2108360"/>
    <lineage>
        <taxon>Bacteria</taxon>
        <taxon>Pseudomonadati</taxon>
        <taxon>Pseudomonadota</taxon>
        <taxon>Alphaproteobacteria</taxon>
        <taxon>Hyphomicrobiales</taxon>
        <taxon>Methylobacteriaceae</taxon>
        <taxon>Microvirga</taxon>
    </lineage>
</organism>
<protein>
    <submittedName>
        <fullName evidence="6">Transcriptional regulator</fullName>
    </submittedName>
</protein>
<evidence type="ECO:0000256" key="4">
    <source>
        <dbReference type="SAM" id="MobiDB-lite"/>
    </source>
</evidence>
<evidence type="ECO:0000256" key="2">
    <source>
        <dbReference type="ARBA" id="ARBA00023125"/>
    </source>
</evidence>
<dbReference type="PANTHER" id="PTHR33204">
    <property type="entry name" value="TRANSCRIPTIONAL REGULATOR, MARR FAMILY"/>
    <property type="match status" value="1"/>
</dbReference>
<evidence type="ECO:0000256" key="3">
    <source>
        <dbReference type="ARBA" id="ARBA00023163"/>
    </source>
</evidence>
<keyword evidence="2" id="KW-0238">DNA-binding</keyword>